<accession>A0A1H5C108</accession>
<keyword evidence="2" id="KW-1185">Reference proteome</keyword>
<dbReference type="AlphaFoldDB" id="A0A1H5C108"/>
<gene>
    <name evidence="1" type="ORF">SAMN04490239_8940</name>
</gene>
<name>A0A1H5C108_9NOCA</name>
<sequence length="79" mass="9031">MSDFDEREFEQVAKATVEQTLQRVMDRLQRECKGKSVEETKRRVAQAWEDATDAAITDPELTTYAQKLAAGSRVIIRLT</sequence>
<organism evidence="1 2">
    <name type="scientific">Rhodococcus koreensis</name>
    <dbReference type="NCBI Taxonomy" id="99653"/>
    <lineage>
        <taxon>Bacteria</taxon>
        <taxon>Bacillati</taxon>
        <taxon>Actinomycetota</taxon>
        <taxon>Actinomycetes</taxon>
        <taxon>Mycobacteriales</taxon>
        <taxon>Nocardiaceae</taxon>
        <taxon>Rhodococcus</taxon>
    </lineage>
</organism>
<protein>
    <submittedName>
        <fullName evidence="1">Uncharacterized protein</fullName>
    </submittedName>
</protein>
<proteinExistence type="predicted"/>
<dbReference type="OrthoDB" id="4775007at2"/>
<dbReference type="Proteomes" id="UP000183561">
    <property type="component" value="Unassembled WGS sequence"/>
</dbReference>
<evidence type="ECO:0000313" key="2">
    <source>
        <dbReference type="Proteomes" id="UP000183561"/>
    </source>
</evidence>
<evidence type="ECO:0000313" key="1">
    <source>
        <dbReference type="EMBL" id="SED60074.1"/>
    </source>
</evidence>
<dbReference type="EMBL" id="FNSV01000005">
    <property type="protein sequence ID" value="SED60074.1"/>
    <property type="molecule type" value="Genomic_DNA"/>
</dbReference>
<dbReference type="RefSeq" id="WP_072943188.1">
    <property type="nucleotide sequence ID" value="NZ_FNSV01000005.1"/>
</dbReference>
<reference evidence="2" key="1">
    <citation type="submission" date="2016-10" db="EMBL/GenBank/DDBJ databases">
        <authorList>
            <person name="Varghese N."/>
            <person name="Submissions S."/>
        </authorList>
    </citation>
    <scope>NUCLEOTIDE SEQUENCE [LARGE SCALE GENOMIC DNA]</scope>
    <source>
        <strain evidence="2">DSM 44498</strain>
    </source>
</reference>